<dbReference type="OrthoDB" id="9789109at2"/>
<reference evidence="1 2" key="1">
    <citation type="submission" date="2018-05" db="EMBL/GenBank/DDBJ databases">
        <title>Genomic Encyclopedia of Type Strains, Phase IV (KMG-IV): sequencing the most valuable type-strain genomes for metagenomic binning, comparative biology and taxonomic classification.</title>
        <authorList>
            <person name="Goeker M."/>
        </authorList>
    </citation>
    <scope>NUCLEOTIDE SEQUENCE [LARGE SCALE GENOMIC DNA]</scope>
    <source>
        <strain evidence="1 2">DSM 6986</strain>
    </source>
</reference>
<dbReference type="Proteomes" id="UP000245396">
    <property type="component" value="Unassembled WGS sequence"/>
</dbReference>
<proteinExistence type="predicted"/>
<accession>A0A316BVZ2</accession>
<dbReference type="RefSeq" id="WP_109614299.1">
    <property type="nucleotide sequence ID" value="NZ_QGGG01000016.1"/>
</dbReference>
<dbReference type="Pfam" id="PF04343">
    <property type="entry name" value="DUF488"/>
    <property type="match status" value="1"/>
</dbReference>
<evidence type="ECO:0000313" key="1">
    <source>
        <dbReference type="EMBL" id="PWJ78414.1"/>
    </source>
</evidence>
<organism evidence="1 2">
    <name type="scientific">Pseudaminobacter salicylatoxidans</name>
    <dbReference type="NCBI Taxonomy" id="93369"/>
    <lineage>
        <taxon>Bacteria</taxon>
        <taxon>Pseudomonadati</taxon>
        <taxon>Pseudomonadota</taxon>
        <taxon>Alphaproteobacteria</taxon>
        <taxon>Hyphomicrobiales</taxon>
        <taxon>Phyllobacteriaceae</taxon>
        <taxon>Pseudaminobacter</taxon>
    </lineage>
</organism>
<gene>
    <name evidence="1" type="ORF">C7441_11681</name>
</gene>
<comment type="caution">
    <text evidence="1">The sequence shown here is derived from an EMBL/GenBank/DDBJ whole genome shotgun (WGS) entry which is preliminary data.</text>
</comment>
<dbReference type="PIRSF" id="PIRSF024492">
    <property type="entry name" value="UCP024492"/>
    <property type="match status" value="1"/>
</dbReference>
<keyword evidence="2" id="KW-1185">Reference proteome</keyword>
<protein>
    <submittedName>
        <fullName evidence="1">Uncharacterized protein DUF488</fullName>
    </submittedName>
</protein>
<evidence type="ECO:0000313" key="2">
    <source>
        <dbReference type="Proteomes" id="UP000245396"/>
    </source>
</evidence>
<dbReference type="InterPro" id="IPR007438">
    <property type="entry name" value="DUF488"/>
</dbReference>
<dbReference type="PANTHER" id="PTHR39337:SF1">
    <property type="entry name" value="BLR5642 PROTEIN"/>
    <property type="match status" value="1"/>
</dbReference>
<dbReference type="AlphaFoldDB" id="A0A316BVZ2"/>
<dbReference type="STRING" id="1192868.GCA_000304395_02381"/>
<dbReference type="PANTHER" id="PTHR39337">
    <property type="entry name" value="BLR5642 PROTEIN"/>
    <property type="match status" value="1"/>
</dbReference>
<sequence>MRQPFFTIGHGTRTIDEFVHLLRHADVRLVADIRTVPRSRANPQYNGDVLPDSLAPFGIGYTHPVALGGLRGRSRTVPAQVNGFWENQSFHNYADYAMSDEFRAALESLIALGRTERLALMCAESVWWRCHRRIVADYLIARGETVFHLMDHDRIDPATQTPQAVVRADGALVYPVAVP</sequence>
<dbReference type="EMBL" id="QGGG01000016">
    <property type="protein sequence ID" value="PWJ78414.1"/>
    <property type="molecule type" value="Genomic_DNA"/>
</dbReference>
<name>A0A316BVZ2_PSESE</name>
<dbReference type="InterPro" id="IPR014519">
    <property type="entry name" value="UCP024492"/>
</dbReference>